<name>A0A250XRP0_9CHLO</name>
<comment type="caution">
    <text evidence="3">The sequence shown here is derived from an EMBL/GenBank/DDBJ whole genome shotgun (WGS) entry which is preliminary data.</text>
</comment>
<dbReference type="PROSITE" id="PS51166">
    <property type="entry name" value="CBM20"/>
    <property type="match status" value="1"/>
</dbReference>
<evidence type="ECO:0000313" key="3">
    <source>
        <dbReference type="EMBL" id="GAX85747.1"/>
    </source>
</evidence>
<dbReference type="EMBL" id="BEGY01000188">
    <property type="protein sequence ID" value="GAX85747.1"/>
    <property type="molecule type" value="Genomic_DNA"/>
</dbReference>
<evidence type="ECO:0000313" key="4">
    <source>
        <dbReference type="Proteomes" id="UP000232323"/>
    </source>
</evidence>
<proteinExistence type="predicted"/>
<dbReference type="STRING" id="1157962.A0A250XRP0"/>
<dbReference type="Pfam" id="PF00686">
    <property type="entry name" value="CBM_20"/>
    <property type="match status" value="1"/>
</dbReference>
<feature type="compositionally biased region" description="Polar residues" evidence="1">
    <location>
        <begin position="164"/>
        <end position="180"/>
    </location>
</feature>
<organism evidence="3 4">
    <name type="scientific">Chlamydomonas eustigma</name>
    <dbReference type="NCBI Taxonomy" id="1157962"/>
    <lineage>
        <taxon>Eukaryota</taxon>
        <taxon>Viridiplantae</taxon>
        <taxon>Chlorophyta</taxon>
        <taxon>core chlorophytes</taxon>
        <taxon>Chlorophyceae</taxon>
        <taxon>CS clade</taxon>
        <taxon>Chlamydomonadales</taxon>
        <taxon>Chlamydomonadaceae</taxon>
        <taxon>Chlamydomonas</taxon>
    </lineage>
</organism>
<dbReference type="InterPro" id="IPR002044">
    <property type="entry name" value="CBM20"/>
</dbReference>
<dbReference type="Proteomes" id="UP000232323">
    <property type="component" value="Unassembled WGS sequence"/>
</dbReference>
<reference evidence="3 4" key="1">
    <citation type="submission" date="2017-08" db="EMBL/GenBank/DDBJ databases">
        <title>Acidophilic green algal genome provides insights into adaptation to an acidic environment.</title>
        <authorList>
            <person name="Hirooka S."/>
            <person name="Hirose Y."/>
            <person name="Kanesaki Y."/>
            <person name="Higuchi S."/>
            <person name="Fujiwara T."/>
            <person name="Onuma R."/>
            <person name="Era A."/>
            <person name="Ohbayashi R."/>
            <person name="Uzuka A."/>
            <person name="Nozaki H."/>
            <person name="Yoshikawa H."/>
            <person name="Miyagishima S.Y."/>
        </authorList>
    </citation>
    <scope>NUCLEOTIDE SEQUENCE [LARGE SCALE GENOMIC DNA]</scope>
    <source>
        <strain evidence="3 4">NIES-2499</strain>
    </source>
</reference>
<sequence length="260" mass="28911">MRTITASQSSLTILHVARPEFHCKRRNISCYFSKDHDLNKSLEPSNATRGGNVTVSWVLKHRCQFGQQVAVVGSLEELGNWSPEKGVFLQWTDGDLWRGHAALEPGTTMDYKYVITGEGQGFYWKPGDNLKLELKAPPGANVSVMESWEDAQRNIQVDKPAGRTPQTINESPEQQPSVSKVSPMATLVQTESVLELVSRETLMDLKEAMKLHDKARKQTSDPAAIENIEADRILAATNNKVMALSKAVKAANDFPQLRSH</sequence>
<dbReference type="CDD" id="cd05467">
    <property type="entry name" value="CBM20"/>
    <property type="match status" value="1"/>
</dbReference>
<keyword evidence="4" id="KW-1185">Reference proteome</keyword>
<dbReference type="AlphaFoldDB" id="A0A250XRP0"/>
<dbReference type="SUPFAM" id="SSF49452">
    <property type="entry name" value="Starch-binding domain-like"/>
    <property type="match status" value="1"/>
</dbReference>
<evidence type="ECO:0000259" key="2">
    <source>
        <dbReference type="PROSITE" id="PS51166"/>
    </source>
</evidence>
<dbReference type="OrthoDB" id="529758at2759"/>
<accession>A0A250XRP0</accession>
<feature type="domain" description="CBM20" evidence="2">
    <location>
        <begin position="47"/>
        <end position="150"/>
    </location>
</feature>
<protein>
    <recommendedName>
        <fullName evidence="2">CBM20 domain-containing protein</fullName>
    </recommendedName>
</protein>
<feature type="region of interest" description="Disordered" evidence="1">
    <location>
        <begin position="159"/>
        <end position="181"/>
    </location>
</feature>
<dbReference type="InterPro" id="IPR013784">
    <property type="entry name" value="Carb-bd-like_fold"/>
</dbReference>
<dbReference type="Gene3D" id="2.60.40.10">
    <property type="entry name" value="Immunoglobulins"/>
    <property type="match status" value="1"/>
</dbReference>
<dbReference type="GO" id="GO:0016020">
    <property type="term" value="C:membrane"/>
    <property type="evidence" value="ECO:0007669"/>
    <property type="project" value="TreeGrafter"/>
</dbReference>
<gene>
    <name evidence="3" type="ORF">CEUSTIGMA_g13162.t1</name>
</gene>
<dbReference type="PANTHER" id="PTHR15048:SF0">
    <property type="entry name" value="STARCH-BINDING DOMAIN-CONTAINING PROTEIN 1"/>
    <property type="match status" value="1"/>
</dbReference>
<evidence type="ECO:0000256" key="1">
    <source>
        <dbReference type="SAM" id="MobiDB-lite"/>
    </source>
</evidence>
<dbReference type="SMART" id="SM01065">
    <property type="entry name" value="CBM_2"/>
    <property type="match status" value="1"/>
</dbReference>
<dbReference type="GO" id="GO:2001070">
    <property type="term" value="F:starch binding"/>
    <property type="evidence" value="ECO:0007669"/>
    <property type="project" value="InterPro"/>
</dbReference>
<dbReference type="PANTHER" id="PTHR15048">
    <property type="entry name" value="STARCH-BINDING DOMAIN-CONTAINING PROTEIN 1"/>
    <property type="match status" value="1"/>
</dbReference>
<dbReference type="InterPro" id="IPR013783">
    <property type="entry name" value="Ig-like_fold"/>
</dbReference>